<keyword evidence="4 7" id="KW-0812">Transmembrane</keyword>
<dbReference type="InterPro" id="IPR001173">
    <property type="entry name" value="Glyco_trans_2-like"/>
</dbReference>
<dbReference type="InterPro" id="IPR029044">
    <property type="entry name" value="Nucleotide-diphossugar_trans"/>
</dbReference>
<keyword evidence="10" id="KW-1185">Reference proteome</keyword>
<keyword evidence="5 7" id="KW-1133">Transmembrane helix</keyword>
<dbReference type="EMBL" id="JBHTLS010000134">
    <property type="protein sequence ID" value="MFD1106753.1"/>
    <property type="molecule type" value="Genomic_DNA"/>
</dbReference>
<keyword evidence="2 9" id="KW-0328">Glycosyltransferase</keyword>
<feature type="transmembrane region" description="Helical" evidence="7">
    <location>
        <begin position="233"/>
        <end position="258"/>
    </location>
</feature>
<protein>
    <submittedName>
        <fullName evidence="9">Glycosyltransferase family 2 protein</fullName>
        <ecNumber evidence="9">2.4.-.-</ecNumber>
    </submittedName>
</protein>
<keyword evidence="6 7" id="KW-0472">Membrane</keyword>
<dbReference type="GO" id="GO:0016757">
    <property type="term" value="F:glycosyltransferase activity"/>
    <property type="evidence" value="ECO:0007669"/>
    <property type="project" value="UniProtKB-KW"/>
</dbReference>
<evidence type="ECO:0000256" key="6">
    <source>
        <dbReference type="ARBA" id="ARBA00023136"/>
    </source>
</evidence>
<comment type="caution">
    <text evidence="9">The sequence shown here is derived from an EMBL/GenBank/DDBJ whole genome shotgun (WGS) entry which is preliminary data.</text>
</comment>
<proteinExistence type="predicted"/>
<evidence type="ECO:0000313" key="9">
    <source>
        <dbReference type="EMBL" id="MFD1106753.1"/>
    </source>
</evidence>
<evidence type="ECO:0000256" key="5">
    <source>
        <dbReference type="ARBA" id="ARBA00022989"/>
    </source>
</evidence>
<dbReference type="EC" id="2.4.-.-" evidence="9"/>
<name>A0ABW3P6V0_9SPHN</name>
<dbReference type="RefSeq" id="WP_380913741.1">
    <property type="nucleotide sequence ID" value="NZ_JBHTLS010000134.1"/>
</dbReference>
<comment type="subcellular location">
    <subcellularLocation>
        <location evidence="1">Membrane</location>
        <topology evidence="1">Multi-pass membrane protein</topology>
    </subcellularLocation>
</comment>
<evidence type="ECO:0000313" key="10">
    <source>
        <dbReference type="Proteomes" id="UP001597203"/>
    </source>
</evidence>
<evidence type="ECO:0000256" key="1">
    <source>
        <dbReference type="ARBA" id="ARBA00004141"/>
    </source>
</evidence>
<dbReference type="CDD" id="cd04187">
    <property type="entry name" value="DPM1_like_bac"/>
    <property type="match status" value="1"/>
</dbReference>
<evidence type="ECO:0000256" key="2">
    <source>
        <dbReference type="ARBA" id="ARBA00022676"/>
    </source>
</evidence>
<dbReference type="SUPFAM" id="SSF53448">
    <property type="entry name" value="Nucleotide-diphospho-sugar transferases"/>
    <property type="match status" value="1"/>
</dbReference>
<evidence type="ECO:0000256" key="3">
    <source>
        <dbReference type="ARBA" id="ARBA00022679"/>
    </source>
</evidence>
<organism evidence="9 10">
    <name type="scientific">Sphingobium olei</name>
    <dbReference type="NCBI Taxonomy" id="420955"/>
    <lineage>
        <taxon>Bacteria</taxon>
        <taxon>Pseudomonadati</taxon>
        <taxon>Pseudomonadota</taxon>
        <taxon>Alphaproteobacteria</taxon>
        <taxon>Sphingomonadales</taxon>
        <taxon>Sphingomonadaceae</taxon>
        <taxon>Sphingobium</taxon>
    </lineage>
</organism>
<dbReference type="Gene3D" id="3.90.550.10">
    <property type="entry name" value="Spore Coat Polysaccharide Biosynthesis Protein SpsA, Chain A"/>
    <property type="match status" value="1"/>
</dbReference>
<gene>
    <name evidence="9" type="ORF">ACFQ24_17965</name>
</gene>
<evidence type="ECO:0000256" key="7">
    <source>
        <dbReference type="SAM" id="Phobius"/>
    </source>
</evidence>
<evidence type="ECO:0000259" key="8">
    <source>
        <dbReference type="Pfam" id="PF00535"/>
    </source>
</evidence>
<accession>A0ABW3P6V0</accession>
<dbReference type="PANTHER" id="PTHR48090:SF1">
    <property type="entry name" value="PROPHAGE BACTOPRENOL GLUCOSYL TRANSFERASE HOMOLOG"/>
    <property type="match status" value="1"/>
</dbReference>
<feature type="domain" description="Glycosyltransferase 2-like" evidence="8">
    <location>
        <begin position="5"/>
        <end position="168"/>
    </location>
</feature>
<dbReference type="Proteomes" id="UP001597203">
    <property type="component" value="Unassembled WGS sequence"/>
</dbReference>
<dbReference type="PANTHER" id="PTHR48090">
    <property type="entry name" value="UNDECAPRENYL-PHOSPHATE 4-DEOXY-4-FORMAMIDO-L-ARABINOSE TRANSFERASE-RELATED"/>
    <property type="match status" value="1"/>
</dbReference>
<dbReference type="Pfam" id="PF00535">
    <property type="entry name" value="Glycos_transf_2"/>
    <property type="match status" value="1"/>
</dbReference>
<reference evidence="10" key="1">
    <citation type="journal article" date="2019" name="Int. J. Syst. Evol. Microbiol.">
        <title>The Global Catalogue of Microorganisms (GCM) 10K type strain sequencing project: providing services to taxonomists for standard genome sequencing and annotation.</title>
        <authorList>
            <consortium name="The Broad Institute Genomics Platform"/>
            <consortium name="The Broad Institute Genome Sequencing Center for Infectious Disease"/>
            <person name="Wu L."/>
            <person name="Ma J."/>
        </authorList>
    </citation>
    <scope>NUCLEOTIDE SEQUENCE [LARGE SCALE GENOMIC DNA]</scope>
    <source>
        <strain evidence="10">CCUG 54329</strain>
    </source>
</reference>
<feature type="transmembrane region" description="Helical" evidence="7">
    <location>
        <begin position="270"/>
        <end position="292"/>
    </location>
</feature>
<evidence type="ECO:0000256" key="4">
    <source>
        <dbReference type="ARBA" id="ARBA00022692"/>
    </source>
</evidence>
<dbReference type="InterPro" id="IPR050256">
    <property type="entry name" value="Glycosyltransferase_2"/>
</dbReference>
<sequence length="334" mass="36785">MKTISIVTPCFNEADNVEACRDAVAALFAPGGPLESYAREHIFADNDSSDGTQDILRALAASDPSMKVILNARNYGPFRSNFNALRAATGDAVVVFLPADLQDPAEMIPEFVKLWESGVEVVAGARVNRQESLALRTCRAIFYRTVRSLSDIDIPLNVGEFQLLDRKVWDAVVSHDDHYPYIRGIIASVGFRRAIVPYTWAARRSGLSKNNLPRLVDQALNGIFSFTNAPMRLCTFAGVTMAALCMLYAIASVGLYIARPDLAPRGIMTLIVALFFLSGVQLAFMGILGEYVTSIHAQVRKRPLVVERERINMGPETQENPVHALQRRLEAEAA</sequence>
<keyword evidence="3 9" id="KW-0808">Transferase</keyword>